<dbReference type="STRING" id="1811193.A0O21_03745"/>
<dbReference type="InterPro" id="IPR000257">
    <property type="entry name" value="Uroporphyrinogen_deCOase"/>
</dbReference>
<dbReference type="GO" id="GO:0006779">
    <property type="term" value="P:porphyrin-containing compound biosynthetic process"/>
    <property type="evidence" value="ECO:0007669"/>
    <property type="project" value="InterPro"/>
</dbReference>
<gene>
    <name evidence="2" type="ORF">A0O21_03745</name>
</gene>
<sequence length="337" mass="37882">MTNKKEWVLNAFSGQTAEQVPVGFWHHFTTETEWTEGLNNPEIYQKNLAGHRQFLADVQPDFIKLMSDGFFDYPNEAFKAGLKDFKDLKEIKPLPTNHPWFSQQVQLIKEIKASFSEDIVTLYNIFAPATHLKWKLAKHVSQGDSLFADFLEEAPDVLKLVLDVIAQDLAKLVTKVIKEAEADGIYLSVQNIQDKRVSPNDYIELVKPSEYQVLEVANQAGGVNILHICGYEGATNDLEIYRDYPAQVFNWAVTSENISLSEGRRLFGGKTVLGGFNNTKEGLLYNGSKEEIQAAVKDLLNQAGRQGTLIGADCTVPSDIDSKRIWWVKEAAKAELN</sequence>
<reference evidence="3" key="2">
    <citation type="submission" date="2016-03" db="EMBL/GenBank/DDBJ databases">
        <title>Streptococcus antelopensis sp. nov., isolated from the feces of the Tibetan antelope (Pantholops hodgsonii) in Hoh Xil National Nature Reserve, Qinghai, China.</title>
        <authorList>
            <person name="Bai X."/>
        </authorList>
    </citation>
    <scope>NUCLEOTIDE SEQUENCE [LARGE SCALE GENOMIC DNA]</scope>
    <source>
        <strain evidence="3">TA 26</strain>
    </source>
</reference>
<dbReference type="EMBL" id="CP014699">
    <property type="protein sequence ID" value="AND79203.1"/>
    <property type="molecule type" value="Genomic_DNA"/>
</dbReference>
<dbReference type="Proteomes" id="UP000077317">
    <property type="component" value="Chromosome"/>
</dbReference>
<keyword evidence="3" id="KW-1185">Reference proteome</keyword>
<dbReference type="Gene3D" id="3.20.20.210">
    <property type="match status" value="1"/>
</dbReference>
<organism evidence="2 3">
    <name type="scientific">Streptococcus pantholopis</name>
    <dbReference type="NCBI Taxonomy" id="1811193"/>
    <lineage>
        <taxon>Bacteria</taxon>
        <taxon>Bacillati</taxon>
        <taxon>Bacillota</taxon>
        <taxon>Bacilli</taxon>
        <taxon>Lactobacillales</taxon>
        <taxon>Streptococcaceae</taxon>
        <taxon>Streptococcus</taxon>
    </lineage>
</organism>
<dbReference type="Pfam" id="PF01208">
    <property type="entry name" value="URO-D"/>
    <property type="match status" value="1"/>
</dbReference>
<dbReference type="PANTHER" id="PTHR47099:SF1">
    <property type="entry name" value="METHYLCOBAMIDE:COM METHYLTRANSFERASE MTBA"/>
    <property type="match status" value="1"/>
</dbReference>
<dbReference type="PANTHER" id="PTHR47099">
    <property type="entry name" value="METHYLCOBAMIDE:COM METHYLTRANSFERASE MTBA"/>
    <property type="match status" value="1"/>
</dbReference>
<dbReference type="RefSeq" id="WP_067061500.1">
    <property type="nucleotide sequence ID" value="NZ_CP014699.1"/>
</dbReference>
<accession>A0A172Q6S5</accession>
<dbReference type="KEGG" id="spat:A0O21_03745"/>
<proteinExistence type="predicted"/>
<dbReference type="InterPro" id="IPR038071">
    <property type="entry name" value="UROD/MetE-like_sf"/>
</dbReference>
<feature type="domain" description="Uroporphyrinogen decarboxylase (URO-D)" evidence="1">
    <location>
        <begin position="82"/>
        <end position="333"/>
    </location>
</feature>
<evidence type="ECO:0000313" key="3">
    <source>
        <dbReference type="Proteomes" id="UP000077317"/>
    </source>
</evidence>
<evidence type="ECO:0000259" key="1">
    <source>
        <dbReference type="Pfam" id="PF01208"/>
    </source>
</evidence>
<protein>
    <submittedName>
        <fullName evidence="2">Uroporphyrinogen decarboxylase</fullName>
    </submittedName>
</protein>
<dbReference type="InterPro" id="IPR052024">
    <property type="entry name" value="Methanogen_methyltrans"/>
</dbReference>
<dbReference type="GO" id="GO:0004853">
    <property type="term" value="F:uroporphyrinogen decarboxylase activity"/>
    <property type="evidence" value="ECO:0007669"/>
    <property type="project" value="InterPro"/>
</dbReference>
<dbReference type="SUPFAM" id="SSF51726">
    <property type="entry name" value="UROD/MetE-like"/>
    <property type="match status" value="1"/>
</dbReference>
<dbReference type="AlphaFoldDB" id="A0A172Q6S5"/>
<name>A0A172Q6S5_9STRE</name>
<evidence type="ECO:0000313" key="2">
    <source>
        <dbReference type="EMBL" id="AND79203.1"/>
    </source>
</evidence>
<dbReference type="OrthoDB" id="7375127at2"/>
<reference evidence="2 3" key="1">
    <citation type="journal article" date="2016" name="Int. J. Syst. Evol. Microbiol.">
        <title>Streptococcuspantholopis sp. nov., isolated from faeces of the Tibetan antelope (Pantholops hodgsonii).</title>
        <authorList>
            <person name="Bai X."/>
            <person name="Xiong Y."/>
            <person name="Lu S."/>
            <person name="Jin D."/>
            <person name="Lai X."/>
            <person name="Yang J."/>
            <person name="Niu L."/>
            <person name="Hu S."/>
            <person name="Meng X."/>
            <person name="Pu J."/>
            <person name="Ye C."/>
            <person name="Xu J."/>
        </authorList>
    </citation>
    <scope>NUCLEOTIDE SEQUENCE [LARGE SCALE GENOMIC DNA]</scope>
    <source>
        <strain evidence="2 3">TA 26</strain>
    </source>
</reference>